<gene>
    <name evidence="16 18" type="primary">murB</name>
    <name evidence="18" type="ORF">HMP0721_0249</name>
</gene>
<protein>
    <recommendedName>
        <fullName evidence="16">UDP-N-acetylenolpyruvoylglucosamine reductase</fullName>
        <ecNumber evidence="16">1.3.1.98</ecNumber>
    </recommendedName>
    <alternativeName>
        <fullName evidence="16">UDP-N-acetylmuramate dehydrogenase</fullName>
    </alternativeName>
</protein>
<dbReference type="InterPro" id="IPR036318">
    <property type="entry name" value="FAD-bd_PCMH-like_sf"/>
</dbReference>
<dbReference type="InterPro" id="IPR016169">
    <property type="entry name" value="FAD-bd_PCMH_sub2"/>
</dbReference>
<comment type="function">
    <text evidence="2 16">Cell wall formation.</text>
</comment>
<comment type="catalytic activity">
    <reaction evidence="15 16">
        <text>UDP-N-acetyl-alpha-D-muramate + NADP(+) = UDP-N-acetyl-3-O-(1-carboxyvinyl)-alpha-D-glucosamine + NADPH + H(+)</text>
        <dbReference type="Rhea" id="RHEA:12248"/>
        <dbReference type="ChEBI" id="CHEBI:15378"/>
        <dbReference type="ChEBI" id="CHEBI:57783"/>
        <dbReference type="ChEBI" id="CHEBI:58349"/>
        <dbReference type="ChEBI" id="CHEBI:68483"/>
        <dbReference type="ChEBI" id="CHEBI:70757"/>
        <dbReference type="EC" id="1.3.1.98"/>
    </reaction>
</comment>
<dbReference type="GO" id="GO:0071555">
    <property type="term" value="P:cell wall organization"/>
    <property type="evidence" value="ECO:0007669"/>
    <property type="project" value="UniProtKB-KW"/>
</dbReference>
<comment type="similarity">
    <text evidence="16">Belongs to the MurB family.</text>
</comment>
<dbReference type="Proteomes" id="UP000004754">
    <property type="component" value="Unassembled WGS sequence"/>
</dbReference>
<evidence type="ECO:0000256" key="8">
    <source>
        <dbReference type="ARBA" id="ARBA00022827"/>
    </source>
</evidence>
<evidence type="ECO:0000259" key="17">
    <source>
        <dbReference type="PROSITE" id="PS51387"/>
    </source>
</evidence>
<keyword evidence="19" id="KW-1185">Reference proteome</keyword>
<dbReference type="InterPro" id="IPR006094">
    <property type="entry name" value="Oxid_FAD_bind_N"/>
</dbReference>
<accession>E6ME16</accession>
<evidence type="ECO:0000256" key="15">
    <source>
        <dbReference type="ARBA" id="ARBA00048914"/>
    </source>
</evidence>
<evidence type="ECO:0000256" key="13">
    <source>
        <dbReference type="ARBA" id="ARBA00023306"/>
    </source>
</evidence>
<dbReference type="GO" id="GO:0071949">
    <property type="term" value="F:FAD binding"/>
    <property type="evidence" value="ECO:0007669"/>
    <property type="project" value="InterPro"/>
</dbReference>
<dbReference type="EMBL" id="AEQN01000005">
    <property type="protein sequence ID" value="EFV02775.1"/>
    <property type="molecule type" value="Genomic_DNA"/>
</dbReference>
<dbReference type="GO" id="GO:0009252">
    <property type="term" value="P:peptidoglycan biosynthetic process"/>
    <property type="evidence" value="ECO:0007669"/>
    <property type="project" value="UniProtKB-UniRule"/>
</dbReference>
<evidence type="ECO:0000256" key="16">
    <source>
        <dbReference type="HAMAP-Rule" id="MF_00037"/>
    </source>
</evidence>
<dbReference type="GO" id="GO:0005829">
    <property type="term" value="C:cytosol"/>
    <property type="evidence" value="ECO:0007669"/>
    <property type="project" value="TreeGrafter"/>
</dbReference>
<dbReference type="InterPro" id="IPR016166">
    <property type="entry name" value="FAD-bd_PCMH"/>
</dbReference>
<name>E6ME16_9FIRM</name>
<comment type="subcellular location">
    <subcellularLocation>
        <location evidence="3 16">Cytoplasm</location>
    </subcellularLocation>
</comment>
<keyword evidence="7 16" id="KW-0285">Flavoprotein</keyword>
<dbReference type="STRING" id="887929.HMP0721_0249"/>
<evidence type="ECO:0000313" key="19">
    <source>
        <dbReference type="Proteomes" id="UP000004754"/>
    </source>
</evidence>
<dbReference type="Gene3D" id="3.30.43.10">
    <property type="entry name" value="Uridine Diphospho-n-acetylenolpyruvylglucosamine Reductase, domain 2"/>
    <property type="match status" value="1"/>
</dbReference>
<dbReference type="NCBIfam" id="TIGR00179">
    <property type="entry name" value="murB"/>
    <property type="match status" value="1"/>
</dbReference>
<evidence type="ECO:0000256" key="2">
    <source>
        <dbReference type="ARBA" id="ARBA00003921"/>
    </source>
</evidence>
<proteinExistence type="inferred from homology"/>
<comment type="caution">
    <text evidence="18">The sequence shown here is derived from an EMBL/GenBank/DDBJ whole genome shotgun (WGS) entry which is preliminary data.</text>
</comment>
<dbReference type="HOGENOM" id="CLU_035304_1_1_9"/>
<dbReference type="Gene3D" id="3.30.465.10">
    <property type="match status" value="1"/>
</dbReference>
<dbReference type="InterPro" id="IPR011601">
    <property type="entry name" value="MurB_C"/>
</dbReference>
<dbReference type="GO" id="GO:0008360">
    <property type="term" value="P:regulation of cell shape"/>
    <property type="evidence" value="ECO:0007669"/>
    <property type="project" value="UniProtKB-KW"/>
</dbReference>
<evidence type="ECO:0000256" key="5">
    <source>
        <dbReference type="ARBA" id="ARBA00022490"/>
    </source>
</evidence>
<feature type="active site" evidence="16">
    <location>
        <position position="176"/>
    </location>
</feature>
<keyword evidence="10 16" id="KW-0133">Cell shape</keyword>
<feature type="active site" description="Proton donor" evidence="16">
    <location>
        <position position="226"/>
    </location>
</feature>
<evidence type="ECO:0000256" key="14">
    <source>
        <dbReference type="ARBA" id="ARBA00023316"/>
    </source>
</evidence>
<dbReference type="eggNOG" id="COG0812">
    <property type="taxonomic scope" value="Bacteria"/>
</dbReference>
<dbReference type="PANTHER" id="PTHR21071:SF4">
    <property type="entry name" value="UDP-N-ACETYLENOLPYRUVOYLGLUCOSAMINE REDUCTASE"/>
    <property type="match status" value="1"/>
</dbReference>
<dbReference type="NCBIfam" id="NF010480">
    <property type="entry name" value="PRK13905.1"/>
    <property type="match status" value="1"/>
</dbReference>
<feature type="domain" description="FAD-binding PCMH-type" evidence="17">
    <location>
        <begin position="32"/>
        <end position="197"/>
    </location>
</feature>
<dbReference type="HAMAP" id="MF_00037">
    <property type="entry name" value="MurB"/>
    <property type="match status" value="1"/>
</dbReference>
<keyword evidence="12 16" id="KW-0560">Oxidoreductase</keyword>
<keyword evidence="6 16" id="KW-0132">Cell division</keyword>
<evidence type="ECO:0000256" key="3">
    <source>
        <dbReference type="ARBA" id="ARBA00004496"/>
    </source>
</evidence>
<dbReference type="EC" id="1.3.1.98" evidence="16"/>
<dbReference type="SUPFAM" id="SSF56176">
    <property type="entry name" value="FAD-binding/transporter-associated domain-like"/>
    <property type="match status" value="1"/>
</dbReference>
<evidence type="ECO:0000256" key="6">
    <source>
        <dbReference type="ARBA" id="ARBA00022618"/>
    </source>
</evidence>
<dbReference type="PROSITE" id="PS51387">
    <property type="entry name" value="FAD_PCMH"/>
    <property type="match status" value="1"/>
</dbReference>
<dbReference type="Gene3D" id="3.90.78.10">
    <property type="entry name" value="UDP-N-acetylenolpyruvoylglucosamine reductase, C-terminal domain"/>
    <property type="match status" value="1"/>
</dbReference>
<dbReference type="GO" id="GO:0008762">
    <property type="term" value="F:UDP-N-acetylmuramate dehydrogenase activity"/>
    <property type="evidence" value="ECO:0007669"/>
    <property type="project" value="UniProtKB-UniRule"/>
</dbReference>
<evidence type="ECO:0000256" key="4">
    <source>
        <dbReference type="ARBA" id="ARBA00004752"/>
    </source>
</evidence>
<feature type="active site" evidence="16">
    <location>
        <position position="296"/>
    </location>
</feature>
<comment type="pathway">
    <text evidence="4 16">Cell wall biogenesis; peptidoglycan biosynthesis.</text>
</comment>
<keyword evidence="5 16" id="KW-0963">Cytoplasm</keyword>
<dbReference type="GO" id="GO:0051301">
    <property type="term" value="P:cell division"/>
    <property type="evidence" value="ECO:0007669"/>
    <property type="project" value="UniProtKB-KW"/>
</dbReference>
<evidence type="ECO:0000256" key="9">
    <source>
        <dbReference type="ARBA" id="ARBA00022857"/>
    </source>
</evidence>
<evidence type="ECO:0000256" key="7">
    <source>
        <dbReference type="ARBA" id="ARBA00022630"/>
    </source>
</evidence>
<keyword evidence="13 16" id="KW-0131">Cell cycle</keyword>
<dbReference type="SUPFAM" id="SSF56194">
    <property type="entry name" value="Uridine diphospho-N-Acetylenolpyruvylglucosamine reductase, MurB, C-terminal domain"/>
    <property type="match status" value="1"/>
</dbReference>
<evidence type="ECO:0000256" key="12">
    <source>
        <dbReference type="ARBA" id="ARBA00023002"/>
    </source>
</evidence>
<keyword evidence="9 16" id="KW-0521">NADP</keyword>
<organism evidence="18 19">
    <name type="scientific">Pseudoramibacter alactolyticus ATCC 23263</name>
    <dbReference type="NCBI Taxonomy" id="887929"/>
    <lineage>
        <taxon>Bacteria</taxon>
        <taxon>Bacillati</taxon>
        <taxon>Bacillota</taxon>
        <taxon>Clostridia</taxon>
        <taxon>Eubacteriales</taxon>
        <taxon>Eubacteriaceae</taxon>
        <taxon>Pseudoramibacter</taxon>
    </lineage>
</organism>
<evidence type="ECO:0000313" key="18">
    <source>
        <dbReference type="EMBL" id="EFV02775.1"/>
    </source>
</evidence>
<dbReference type="InterPro" id="IPR003170">
    <property type="entry name" value="MurB"/>
</dbReference>
<dbReference type="AlphaFoldDB" id="E6ME16"/>
<evidence type="ECO:0000256" key="10">
    <source>
        <dbReference type="ARBA" id="ARBA00022960"/>
    </source>
</evidence>
<dbReference type="Pfam" id="PF01565">
    <property type="entry name" value="FAD_binding_4"/>
    <property type="match status" value="1"/>
</dbReference>
<dbReference type="Pfam" id="PF02873">
    <property type="entry name" value="MurB_C"/>
    <property type="match status" value="1"/>
</dbReference>
<keyword evidence="11 16" id="KW-0573">Peptidoglycan synthesis</keyword>
<comment type="cofactor">
    <cofactor evidence="1 16">
        <name>FAD</name>
        <dbReference type="ChEBI" id="CHEBI:57692"/>
    </cofactor>
</comment>
<dbReference type="InterPro" id="IPR016167">
    <property type="entry name" value="FAD-bd_PCMH_sub1"/>
</dbReference>
<dbReference type="UniPathway" id="UPA00219"/>
<reference evidence="18 19" key="1">
    <citation type="submission" date="2010-12" db="EMBL/GenBank/DDBJ databases">
        <authorList>
            <person name="Muzny D."/>
            <person name="Qin X."/>
            <person name="Deng J."/>
            <person name="Jiang H."/>
            <person name="Liu Y."/>
            <person name="Qu J."/>
            <person name="Song X.-Z."/>
            <person name="Zhang L."/>
            <person name="Thornton R."/>
            <person name="Coyle M."/>
            <person name="Francisco L."/>
            <person name="Jackson L."/>
            <person name="Javaid M."/>
            <person name="Korchina V."/>
            <person name="Kovar C."/>
            <person name="Mata R."/>
            <person name="Mathew T."/>
            <person name="Ngo R."/>
            <person name="Nguyen L."/>
            <person name="Nguyen N."/>
            <person name="Okwuonu G."/>
            <person name="Ongeri F."/>
            <person name="Pham C."/>
            <person name="Simmons D."/>
            <person name="Wilczek-Boney K."/>
            <person name="Hale W."/>
            <person name="Jakkamsetti A."/>
            <person name="Pham P."/>
            <person name="Ruth R."/>
            <person name="San Lucas F."/>
            <person name="Warren J."/>
            <person name="Zhang J."/>
            <person name="Zhao Z."/>
            <person name="Zhou C."/>
            <person name="Zhu D."/>
            <person name="Lee S."/>
            <person name="Bess C."/>
            <person name="Blankenburg K."/>
            <person name="Forbes L."/>
            <person name="Fu Q."/>
            <person name="Gubbala S."/>
            <person name="Hirani K."/>
            <person name="Jayaseelan J.C."/>
            <person name="Lara F."/>
            <person name="Munidasa M."/>
            <person name="Palculict T."/>
            <person name="Patil S."/>
            <person name="Pu L.-L."/>
            <person name="Saada N."/>
            <person name="Tang L."/>
            <person name="Weissenberger G."/>
            <person name="Zhu Y."/>
            <person name="Hemphill L."/>
            <person name="Shang Y."/>
            <person name="Youmans B."/>
            <person name="Ayvaz T."/>
            <person name="Ross M."/>
            <person name="Santibanez J."/>
            <person name="Aqrawi P."/>
            <person name="Gross S."/>
            <person name="Joshi V."/>
            <person name="Fowler G."/>
            <person name="Nazareth L."/>
            <person name="Reid J."/>
            <person name="Worley K."/>
            <person name="Petrosino J."/>
            <person name="Highlander S."/>
            <person name="Gibbs R."/>
        </authorList>
    </citation>
    <scope>NUCLEOTIDE SEQUENCE [LARGE SCALE GENOMIC DNA]</scope>
    <source>
        <strain evidence="18 19">ATCC 23263</strain>
    </source>
</reference>
<evidence type="ECO:0000256" key="1">
    <source>
        <dbReference type="ARBA" id="ARBA00001974"/>
    </source>
</evidence>
<keyword evidence="8 16" id="KW-0274">FAD</keyword>
<evidence type="ECO:0000256" key="11">
    <source>
        <dbReference type="ARBA" id="ARBA00022984"/>
    </source>
</evidence>
<dbReference type="PANTHER" id="PTHR21071">
    <property type="entry name" value="UDP-N-ACETYLENOLPYRUVOYLGLUCOSAMINE REDUCTASE"/>
    <property type="match status" value="1"/>
</dbReference>
<dbReference type="InterPro" id="IPR036635">
    <property type="entry name" value="MurB_C_sf"/>
</dbReference>
<keyword evidence="14 16" id="KW-0961">Cell wall biogenesis/degradation</keyword>
<sequence length="306" mass="32968">MNKQTIRDRLMSLLGSDHVLTDTLMKDHTSFRVGGPADFLVRPETIEQFIDVMCFCRTEKIPSYLIGNGSNLLVRDGGFRGVIIQTRGMDQIVTSGDRVTVYAGALLRRVAAEALAHGLSGMEFAAGIPGSMGGAIVMNAGAYGGEMKDIVESITVLTETGNLRTIAGADCDFGYRHSVVQDYDWIVVSTVLKLAAGDPEAIAARMKDFNRRRRDKQPLNFPSAGSTFRRPEGHFAGKLIQDAGMKGYRVGGAQVSEKHSGFVINADNATAADILALIGQVQAAVRDRFGVELKTEVITIGEEAAL</sequence>